<accession>A0A821YAC5</accession>
<organism evidence="2 3">
    <name type="scientific">Pieris macdunnoughi</name>
    <dbReference type="NCBI Taxonomy" id="345717"/>
    <lineage>
        <taxon>Eukaryota</taxon>
        <taxon>Metazoa</taxon>
        <taxon>Ecdysozoa</taxon>
        <taxon>Arthropoda</taxon>
        <taxon>Hexapoda</taxon>
        <taxon>Insecta</taxon>
        <taxon>Pterygota</taxon>
        <taxon>Neoptera</taxon>
        <taxon>Endopterygota</taxon>
        <taxon>Lepidoptera</taxon>
        <taxon>Glossata</taxon>
        <taxon>Ditrysia</taxon>
        <taxon>Papilionoidea</taxon>
        <taxon>Pieridae</taxon>
        <taxon>Pierinae</taxon>
        <taxon>Pieris</taxon>
    </lineage>
</organism>
<proteinExistence type="predicted"/>
<dbReference type="EMBL" id="CAJOBZ010000081">
    <property type="protein sequence ID" value="CAF4956801.1"/>
    <property type="molecule type" value="Genomic_DNA"/>
</dbReference>
<protein>
    <submittedName>
        <fullName evidence="2">Uncharacterized protein</fullName>
    </submittedName>
</protein>
<evidence type="ECO:0000256" key="1">
    <source>
        <dbReference type="SAM" id="MobiDB-lite"/>
    </source>
</evidence>
<gene>
    <name evidence="2" type="ORF">PMACD_LOCUS16314</name>
</gene>
<comment type="caution">
    <text evidence="2">The sequence shown here is derived from an EMBL/GenBank/DDBJ whole genome shotgun (WGS) entry which is preliminary data.</text>
</comment>
<dbReference type="AlphaFoldDB" id="A0A821YAC5"/>
<name>A0A821YAC5_9NEOP</name>
<sequence>MQARKTTAPYLAARRSDSRKVARTLATTEPGISSTALNTRLTLSNWRRQQRRGAPERSDTSSRSLR</sequence>
<evidence type="ECO:0000313" key="2">
    <source>
        <dbReference type="EMBL" id="CAF4956801.1"/>
    </source>
</evidence>
<feature type="compositionally biased region" description="Polar residues" evidence="1">
    <location>
        <begin position="25"/>
        <end position="47"/>
    </location>
</feature>
<dbReference type="Proteomes" id="UP000663880">
    <property type="component" value="Unassembled WGS sequence"/>
</dbReference>
<reference evidence="2" key="1">
    <citation type="submission" date="2021-02" db="EMBL/GenBank/DDBJ databases">
        <authorList>
            <person name="Steward A R."/>
        </authorList>
    </citation>
    <scope>NUCLEOTIDE SEQUENCE</scope>
</reference>
<feature type="region of interest" description="Disordered" evidence="1">
    <location>
        <begin position="1"/>
        <end position="66"/>
    </location>
</feature>
<keyword evidence="3" id="KW-1185">Reference proteome</keyword>
<evidence type="ECO:0000313" key="3">
    <source>
        <dbReference type="Proteomes" id="UP000663880"/>
    </source>
</evidence>